<dbReference type="PANTHER" id="PTHR40758">
    <property type="entry name" value="CONSERVED PROTEIN"/>
    <property type="match status" value="1"/>
</dbReference>
<evidence type="ECO:0000259" key="1">
    <source>
        <dbReference type="Pfam" id="PF07398"/>
    </source>
</evidence>
<dbReference type="RefSeq" id="WP_133867113.1">
    <property type="nucleotide sequence ID" value="NZ_SOAU01000001.1"/>
</dbReference>
<dbReference type="Pfam" id="PF07398">
    <property type="entry name" value="MDMPI_C"/>
    <property type="match status" value="1"/>
</dbReference>
<dbReference type="InterPro" id="IPR034660">
    <property type="entry name" value="DinB/YfiT-like"/>
</dbReference>
<name>A0A4R7HUE1_9ACTN</name>
<sequence>MSRRSLDVVGTEVIREHAFGLAEVARRVPLDTPVPSCPDWTMADLVWHLTEVELFWTGVVANRPTGPGEYVEPARPADDELIDGLERAATGLLDALAGVDPAEPAWSWGDEQTVGFTLRRQSHEAAVHHVDGCLAAGTDLPAFSPAFAADGIAEVIEVMLTGVPEWGRFERGNGVIRLQPGDTDDSWTLAFGRMIGTAPESGTEHDLDALDPVDEPPDATVEGTAADLHLWLNGRGDLASLTVHGDETLAHQLRDIAASL</sequence>
<gene>
    <name evidence="3" type="ORF">BDK89_0132</name>
</gene>
<keyword evidence="4" id="KW-1185">Reference proteome</keyword>
<comment type="caution">
    <text evidence="3">The sequence shown here is derived from an EMBL/GenBank/DDBJ whole genome shotgun (WGS) entry which is preliminary data.</text>
</comment>
<dbReference type="GO" id="GO:0005886">
    <property type="term" value="C:plasma membrane"/>
    <property type="evidence" value="ECO:0007669"/>
    <property type="project" value="TreeGrafter"/>
</dbReference>
<dbReference type="Proteomes" id="UP000294558">
    <property type="component" value="Unassembled WGS sequence"/>
</dbReference>
<dbReference type="Gene3D" id="1.20.120.450">
    <property type="entry name" value="dinb family like domain"/>
    <property type="match status" value="1"/>
</dbReference>
<dbReference type="InterPro" id="IPR017517">
    <property type="entry name" value="Maleyloyr_isom"/>
</dbReference>
<reference evidence="3 4" key="1">
    <citation type="submission" date="2019-03" db="EMBL/GenBank/DDBJ databases">
        <title>Sequencing the genomes of 1000 actinobacteria strains.</title>
        <authorList>
            <person name="Klenk H.-P."/>
        </authorList>
    </citation>
    <scope>NUCLEOTIDE SEQUENCE [LARGE SCALE GENOMIC DNA]</scope>
    <source>
        <strain evidence="3 4">DSM 18936</strain>
    </source>
</reference>
<evidence type="ECO:0000313" key="4">
    <source>
        <dbReference type="Proteomes" id="UP000294558"/>
    </source>
</evidence>
<feature type="domain" description="MDMPI C-terminal" evidence="1">
    <location>
        <begin position="147"/>
        <end position="250"/>
    </location>
</feature>
<proteinExistence type="predicted"/>
<dbReference type="PANTHER" id="PTHR40758:SF1">
    <property type="entry name" value="CONSERVED PROTEIN"/>
    <property type="match status" value="1"/>
</dbReference>
<dbReference type="SUPFAM" id="SSF109854">
    <property type="entry name" value="DinB/YfiT-like putative metalloenzymes"/>
    <property type="match status" value="1"/>
</dbReference>
<evidence type="ECO:0000259" key="2">
    <source>
        <dbReference type="Pfam" id="PF11716"/>
    </source>
</evidence>
<dbReference type="InterPro" id="IPR024344">
    <property type="entry name" value="MDMPI_metal-binding"/>
</dbReference>
<accession>A0A4R7HUE1</accession>
<evidence type="ECO:0000313" key="3">
    <source>
        <dbReference type="EMBL" id="TDT14577.1"/>
    </source>
</evidence>
<dbReference type="NCBIfam" id="TIGR03083">
    <property type="entry name" value="maleylpyruvate isomerase family mycothiol-dependent enzyme"/>
    <property type="match status" value="1"/>
</dbReference>
<protein>
    <submittedName>
        <fullName evidence="3">Uncharacterized protein (TIGR03083 family)</fullName>
    </submittedName>
</protein>
<feature type="domain" description="Mycothiol-dependent maleylpyruvate isomerase metal-binding" evidence="2">
    <location>
        <begin position="22"/>
        <end position="131"/>
    </location>
</feature>
<dbReference type="OrthoDB" id="3671213at2"/>
<dbReference type="GO" id="GO:0046872">
    <property type="term" value="F:metal ion binding"/>
    <property type="evidence" value="ECO:0007669"/>
    <property type="project" value="InterPro"/>
</dbReference>
<organism evidence="3 4">
    <name type="scientific">Ilumatobacter fluminis</name>
    <dbReference type="NCBI Taxonomy" id="467091"/>
    <lineage>
        <taxon>Bacteria</taxon>
        <taxon>Bacillati</taxon>
        <taxon>Actinomycetota</taxon>
        <taxon>Acidimicrobiia</taxon>
        <taxon>Acidimicrobiales</taxon>
        <taxon>Ilumatobacteraceae</taxon>
        <taxon>Ilumatobacter</taxon>
    </lineage>
</organism>
<dbReference type="Pfam" id="PF11716">
    <property type="entry name" value="MDMPI_N"/>
    <property type="match status" value="1"/>
</dbReference>
<dbReference type="EMBL" id="SOAU01000001">
    <property type="protein sequence ID" value="TDT14577.1"/>
    <property type="molecule type" value="Genomic_DNA"/>
</dbReference>
<dbReference type="AlphaFoldDB" id="A0A4R7HUE1"/>
<dbReference type="InterPro" id="IPR010872">
    <property type="entry name" value="MDMPI_C-term_domain"/>
</dbReference>